<evidence type="ECO:0000313" key="2">
    <source>
        <dbReference type="WBParaSite" id="Hba_04089"/>
    </source>
</evidence>
<evidence type="ECO:0000313" key="1">
    <source>
        <dbReference type="Proteomes" id="UP000095283"/>
    </source>
</evidence>
<organism evidence="1 2">
    <name type="scientific">Heterorhabditis bacteriophora</name>
    <name type="common">Entomopathogenic nematode worm</name>
    <dbReference type="NCBI Taxonomy" id="37862"/>
    <lineage>
        <taxon>Eukaryota</taxon>
        <taxon>Metazoa</taxon>
        <taxon>Ecdysozoa</taxon>
        <taxon>Nematoda</taxon>
        <taxon>Chromadorea</taxon>
        <taxon>Rhabditida</taxon>
        <taxon>Rhabditina</taxon>
        <taxon>Rhabditomorpha</taxon>
        <taxon>Strongyloidea</taxon>
        <taxon>Heterorhabditidae</taxon>
        <taxon>Heterorhabditis</taxon>
    </lineage>
</organism>
<name>A0A1I7WGK1_HETBA</name>
<dbReference type="WBParaSite" id="Hba_04089">
    <property type="protein sequence ID" value="Hba_04089"/>
    <property type="gene ID" value="Hba_04089"/>
</dbReference>
<sequence>MQFWDFIIAKYIGQLSTILPLLVPILMERTPGVTQDGTPPLSPSRTRYLGNSTSLRINTPQYHSCNY</sequence>
<reference evidence="2" key="1">
    <citation type="submission" date="2016-11" db="UniProtKB">
        <authorList>
            <consortium name="WormBaseParasite"/>
        </authorList>
    </citation>
    <scope>IDENTIFICATION</scope>
</reference>
<keyword evidence="1" id="KW-1185">Reference proteome</keyword>
<dbReference type="Proteomes" id="UP000095283">
    <property type="component" value="Unplaced"/>
</dbReference>
<protein>
    <submittedName>
        <fullName evidence="2">Rab-GAP TBC domain-containing protein</fullName>
    </submittedName>
</protein>
<accession>A0A1I7WGK1</accession>
<proteinExistence type="predicted"/>
<dbReference type="AlphaFoldDB" id="A0A1I7WGK1"/>